<evidence type="ECO:0000259" key="1">
    <source>
        <dbReference type="Pfam" id="PF00535"/>
    </source>
</evidence>
<dbReference type="InterPro" id="IPR029044">
    <property type="entry name" value="Nucleotide-diphossugar_trans"/>
</dbReference>
<organism evidence="2 3">
    <name type="scientific">Rhizobium rhizoryzae</name>
    <dbReference type="NCBI Taxonomy" id="451876"/>
    <lineage>
        <taxon>Bacteria</taxon>
        <taxon>Pseudomonadati</taxon>
        <taxon>Pseudomonadota</taxon>
        <taxon>Alphaproteobacteria</taxon>
        <taxon>Hyphomicrobiales</taxon>
        <taxon>Rhizobiaceae</taxon>
        <taxon>Rhizobium/Agrobacterium group</taxon>
        <taxon>Rhizobium</taxon>
    </lineage>
</organism>
<comment type="caution">
    <text evidence="2">The sequence shown here is derived from an EMBL/GenBank/DDBJ whole genome shotgun (WGS) entry which is preliminary data.</text>
</comment>
<proteinExistence type="predicted"/>
<dbReference type="AlphaFoldDB" id="A0A7W6LDL1"/>
<protein>
    <submittedName>
        <fullName evidence="2">GT2 family glycosyltransferase</fullName>
    </submittedName>
</protein>
<accession>A0A7W6LDL1</accession>
<dbReference type="EMBL" id="JACIEC010000001">
    <property type="protein sequence ID" value="MBB4142415.1"/>
    <property type="molecule type" value="Genomic_DNA"/>
</dbReference>
<dbReference type="CDD" id="cd00761">
    <property type="entry name" value="Glyco_tranf_GTA_type"/>
    <property type="match status" value="1"/>
</dbReference>
<dbReference type="Pfam" id="PF00535">
    <property type="entry name" value="Glycos_transf_2"/>
    <property type="match status" value="1"/>
</dbReference>
<reference evidence="2 3" key="1">
    <citation type="submission" date="2020-08" db="EMBL/GenBank/DDBJ databases">
        <title>Genomic Encyclopedia of Type Strains, Phase IV (KMG-IV): sequencing the most valuable type-strain genomes for metagenomic binning, comparative biology and taxonomic classification.</title>
        <authorList>
            <person name="Goeker M."/>
        </authorList>
    </citation>
    <scope>NUCLEOTIDE SEQUENCE [LARGE SCALE GENOMIC DNA]</scope>
    <source>
        <strain evidence="2 3">DSM 29514</strain>
    </source>
</reference>
<sequence>MSDLTVVLTSCRRHDLLVKTLDSFFASNDYPLHEFIVIEDSDQVEVEKIAARYPGQPLRFIVNGNNIGQHRSIDKAYACVTTPYILHLEDDWEFPKPGVVRQALDVLKADDDLLLVSLRSDKDMPANIRRLPIFGQPAAHRKVGPLAHHVWFSFTFNPTVKRLSDYKLLPGGYAAFNSESALSLHYKNQGRIMGWLVDAGVDHLGWERSNYTPVEQKSFLTLLGKANRFFSMRTMRKWKNSITRRVDHLRRKQRLK</sequence>
<dbReference type="GO" id="GO:0016740">
    <property type="term" value="F:transferase activity"/>
    <property type="evidence" value="ECO:0007669"/>
    <property type="project" value="UniProtKB-KW"/>
</dbReference>
<dbReference type="RefSeq" id="WP_062553862.1">
    <property type="nucleotide sequence ID" value="NZ_CP049250.1"/>
</dbReference>
<evidence type="ECO:0000313" key="3">
    <source>
        <dbReference type="Proteomes" id="UP000519897"/>
    </source>
</evidence>
<keyword evidence="3" id="KW-1185">Reference proteome</keyword>
<feature type="domain" description="Glycosyltransferase 2-like" evidence="1">
    <location>
        <begin position="5"/>
        <end position="154"/>
    </location>
</feature>
<name>A0A7W6LDL1_9HYPH</name>
<dbReference type="Proteomes" id="UP000519897">
    <property type="component" value="Unassembled WGS sequence"/>
</dbReference>
<dbReference type="SUPFAM" id="SSF53448">
    <property type="entry name" value="Nucleotide-diphospho-sugar transferases"/>
    <property type="match status" value="1"/>
</dbReference>
<evidence type="ECO:0000313" key="2">
    <source>
        <dbReference type="EMBL" id="MBB4142415.1"/>
    </source>
</evidence>
<dbReference type="Gene3D" id="3.90.550.10">
    <property type="entry name" value="Spore Coat Polysaccharide Biosynthesis Protein SpsA, Chain A"/>
    <property type="match status" value="1"/>
</dbReference>
<dbReference type="InterPro" id="IPR001173">
    <property type="entry name" value="Glyco_trans_2-like"/>
</dbReference>
<gene>
    <name evidence="2" type="ORF">GGQ72_000914</name>
</gene>
<keyword evidence="2" id="KW-0808">Transferase</keyword>